<dbReference type="EnsemblMetazoa" id="AATE017480-RA">
    <property type="protein sequence ID" value="AATE017480-PA.1"/>
    <property type="gene ID" value="AATE017480"/>
</dbReference>
<accession>A0A182JG58</accession>
<dbReference type="AlphaFoldDB" id="A0A182JG58"/>
<feature type="region of interest" description="Disordered" evidence="1">
    <location>
        <begin position="23"/>
        <end position="42"/>
    </location>
</feature>
<dbReference type="InterPro" id="IPR000618">
    <property type="entry name" value="Insect_cuticle"/>
</dbReference>
<feature type="region of interest" description="Disordered" evidence="1">
    <location>
        <begin position="171"/>
        <end position="200"/>
    </location>
</feature>
<feature type="region of interest" description="Disordered" evidence="1">
    <location>
        <begin position="207"/>
        <end position="226"/>
    </location>
</feature>
<dbReference type="InterPro" id="IPR031311">
    <property type="entry name" value="CHIT_BIND_RR_consensus"/>
</dbReference>
<dbReference type="PROSITE" id="PS00233">
    <property type="entry name" value="CHIT_BIND_RR_1"/>
    <property type="match status" value="1"/>
</dbReference>
<protein>
    <submittedName>
        <fullName evidence="2">Uncharacterized protein</fullName>
    </submittedName>
</protein>
<evidence type="ECO:0000313" key="2">
    <source>
        <dbReference type="EnsemblMetazoa" id="AATE017480-PA.1"/>
    </source>
</evidence>
<organism evidence="2">
    <name type="scientific">Anopheles atroparvus</name>
    <name type="common">European mosquito</name>
    <dbReference type="NCBI Taxonomy" id="41427"/>
    <lineage>
        <taxon>Eukaryota</taxon>
        <taxon>Metazoa</taxon>
        <taxon>Ecdysozoa</taxon>
        <taxon>Arthropoda</taxon>
        <taxon>Hexapoda</taxon>
        <taxon>Insecta</taxon>
        <taxon>Pterygota</taxon>
        <taxon>Neoptera</taxon>
        <taxon>Endopterygota</taxon>
        <taxon>Diptera</taxon>
        <taxon>Nematocera</taxon>
        <taxon>Culicoidea</taxon>
        <taxon>Culicidae</taxon>
        <taxon>Anophelinae</taxon>
        <taxon>Anopheles</taxon>
    </lineage>
</organism>
<evidence type="ECO:0000256" key="1">
    <source>
        <dbReference type="SAM" id="MobiDB-lite"/>
    </source>
</evidence>
<dbReference type="PROSITE" id="PS51155">
    <property type="entry name" value="CHIT_BIND_RR_2"/>
    <property type="match status" value="1"/>
</dbReference>
<dbReference type="GO" id="GO:0042302">
    <property type="term" value="F:structural constituent of cuticle"/>
    <property type="evidence" value="ECO:0007669"/>
    <property type="project" value="UniProtKB-UniRule"/>
</dbReference>
<name>A0A182JG58_ANOAO</name>
<feature type="region of interest" description="Disordered" evidence="1">
    <location>
        <begin position="235"/>
        <end position="255"/>
    </location>
</feature>
<dbReference type="Pfam" id="PF00379">
    <property type="entry name" value="Chitin_bind_4"/>
    <property type="match status" value="1"/>
</dbReference>
<reference evidence="2" key="1">
    <citation type="submission" date="2022-08" db="UniProtKB">
        <authorList>
            <consortium name="EnsemblMetazoa"/>
        </authorList>
    </citation>
    <scope>IDENTIFICATION</scope>
    <source>
        <strain evidence="2">EBRO</strain>
    </source>
</reference>
<dbReference type="VEuPathDB" id="VectorBase:AATE017480"/>
<dbReference type="STRING" id="41427.A0A182JG58"/>
<proteinExistence type="predicted"/>
<sequence>MDSWRSILSPSLKAAAFGEIYDASGSDRQPHPANPDGSGGHAFNYGYQVENINNQFQHKQKGQDDVTYGCYGHVDPDGRKQLTFFVADRLGYRVVLTGQPTTVYPLTPASLEVSGVSGGRQIPWKDLPFPAACQPNDVAGSSSSVFQAYLQGQRFDEAYAAESRDAFQRTLLEPVTRNPTGGDDAVSRPQPFDSQRPPANYQAIANLGPKQQGDLGPLDSSSSNNNAVINAHASTSNAANQADKGQAAGQSASSGSWRPFLSADNSFMLSSQCERAGGGGHPGEQTLTLYIPFRISCSDMQAFEAALAKLTAQFHRAEC</sequence>
<feature type="compositionally biased region" description="Low complexity" evidence="1">
    <location>
        <begin position="245"/>
        <end position="255"/>
    </location>
</feature>